<proteinExistence type="predicted"/>
<evidence type="ECO:0000259" key="2">
    <source>
        <dbReference type="PROSITE" id="PS50222"/>
    </source>
</evidence>
<feature type="domain" description="EF-hand" evidence="2">
    <location>
        <begin position="45"/>
        <end position="80"/>
    </location>
</feature>
<feature type="signal peptide" evidence="1">
    <location>
        <begin position="1"/>
        <end position="23"/>
    </location>
</feature>
<dbReference type="AlphaFoldDB" id="A0AAU7YAI2"/>
<evidence type="ECO:0000313" key="3">
    <source>
        <dbReference type="EMBL" id="XBY66748.1"/>
    </source>
</evidence>
<gene>
    <name evidence="3" type="ORF">ABS648_13570</name>
</gene>
<dbReference type="Pfam" id="PF13202">
    <property type="entry name" value="EF-hand_5"/>
    <property type="match status" value="2"/>
</dbReference>
<dbReference type="Gene3D" id="1.10.238.10">
    <property type="entry name" value="EF-hand"/>
    <property type="match status" value="2"/>
</dbReference>
<dbReference type="InterPro" id="IPR011992">
    <property type="entry name" value="EF-hand-dom_pair"/>
</dbReference>
<sequence>MPLLTRMFSAGLLLALAATYVAAASVDEIFRSEDTDGDGALSVAEAQAAAPKTFRAMDRNGDGVLKVDEIAAYTAAESAPEMVWPAEVLASVSQKTLEYWDGNHDGKVTEQEYVKASVDMMLLADSDGDRKVTREELQRFRGEAVTP</sequence>
<dbReference type="SUPFAM" id="SSF47473">
    <property type="entry name" value="EF-hand"/>
    <property type="match status" value="1"/>
</dbReference>
<reference evidence="3" key="1">
    <citation type="submission" date="2023-08" db="EMBL/GenBank/DDBJ databases">
        <title>Increased levels of nutrients transform a symbiont into a lethal pathobiont.</title>
        <authorList>
            <person name="Lachnit T."/>
            <person name="Ulrich L."/>
            <person name="Willmer F.M."/>
            <person name="Hasenbein T."/>
            <person name="Steiner L.X."/>
            <person name="Wolters M."/>
            <person name="Herbst E.M."/>
            <person name="Deines P."/>
        </authorList>
    </citation>
    <scope>NUCLEOTIDE SEQUENCE</scope>
    <source>
        <strain evidence="3">T3</strain>
    </source>
</reference>
<dbReference type="InterPro" id="IPR002048">
    <property type="entry name" value="EF_hand_dom"/>
</dbReference>
<protein>
    <recommendedName>
        <fullName evidence="2">EF-hand domain-containing protein</fullName>
    </recommendedName>
</protein>
<dbReference type="GO" id="GO:0005509">
    <property type="term" value="F:calcium ion binding"/>
    <property type="evidence" value="ECO:0007669"/>
    <property type="project" value="InterPro"/>
</dbReference>
<organism evidence="3">
    <name type="scientific">Pseudomonas solani</name>
    <dbReference type="NCBI Taxonomy" id="2731552"/>
    <lineage>
        <taxon>Bacteria</taxon>
        <taxon>Pseudomonadati</taxon>
        <taxon>Pseudomonadota</taxon>
        <taxon>Gammaproteobacteria</taxon>
        <taxon>Pseudomonadales</taxon>
        <taxon>Pseudomonadaceae</taxon>
        <taxon>Pseudomonas</taxon>
    </lineage>
</organism>
<dbReference type="InterPro" id="IPR018247">
    <property type="entry name" value="EF_Hand_1_Ca_BS"/>
</dbReference>
<accession>A0AAU7YAI2</accession>
<dbReference type="PROSITE" id="PS00018">
    <property type="entry name" value="EF_HAND_1"/>
    <property type="match status" value="1"/>
</dbReference>
<dbReference type="RefSeq" id="WP_350448478.1">
    <property type="nucleotide sequence ID" value="NZ_CP158373.1"/>
</dbReference>
<name>A0AAU7YAI2_9PSED</name>
<feature type="chain" id="PRO_5043593977" description="EF-hand domain-containing protein" evidence="1">
    <location>
        <begin position="24"/>
        <end position="147"/>
    </location>
</feature>
<dbReference type="EMBL" id="CP158373">
    <property type="protein sequence ID" value="XBY66748.1"/>
    <property type="molecule type" value="Genomic_DNA"/>
</dbReference>
<dbReference type="PROSITE" id="PS50222">
    <property type="entry name" value="EF_HAND_2"/>
    <property type="match status" value="1"/>
</dbReference>
<keyword evidence="1" id="KW-0732">Signal</keyword>
<evidence type="ECO:0000256" key="1">
    <source>
        <dbReference type="SAM" id="SignalP"/>
    </source>
</evidence>